<dbReference type="Proteomes" id="UP000189981">
    <property type="component" value="Unassembled WGS sequence"/>
</dbReference>
<evidence type="ECO:0000313" key="3">
    <source>
        <dbReference type="EMBL" id="SKB40190.1"/>
    </source>
</evidence>
<feature type="transmembrane region" description="Helical" evidence="1">
    <location>
        <begin position="81"/>
        <end position="101"/>
    </location>
</feature>
<dbReference type="InterPro" id="IPR010982">
    <property type="entry name" value="Lambda_DNA-bd_dom_sf"/>
</dbReference>
<dbReference type="Gene3D" id="1.10.260.40">
    <property type="entry name" value="lambda repressor-like DNA-binding domains"/>
    <property type="match status" value="1"/>
</dbReference>
<dbReference type="CDD" id="cd00093">
    <property type="entry name" value="HTH_XRE"/>
    <property type="match status" value="1"/>
</dbReference>
<proteinExistence type="predicted"/>
<dbReference type="STRING" id="572036.SAMN05661099_1147"/>
<accession>A0A1T5AZK3</accession>
<feature type="transmembrane region" description="Helical" evidence="1">
    <location>
        <begin position="113"/>
        <end position="133"/>
    </location>
</feature>
<dbReference type="InterPro" id="IPR001387">
    <property type="entry name" value="Cro/C1-type_HTH"/>
</dbReference>
<dbReference type="OrthoDB" id="1122522at2"/>
<keyword evidence="4" id="KW-1185">Reference proteome</keyword>
<name>A0A1T5AZK3_9SPHI</name>
<dbReference type="SMART" id="SM00530">
    <property type="entry name" value="HTH_XRE"/>
    <property type="match status" value="1"/>
</dbReference>
<organism evidence="3 4">
    <name type="scientific">Daejeonella lutea</name>
    <dbReference type="NCBI Taxonomy" id="572036"/>
    <lineage>
        <taxon>Bacteria</taxon>
        <taxon>Pseudomonadati</taxon>
        <taxon>Bacteroidota</taxon>
        <taxon>Sphingobacteriia</taxon>
        <taxon>Sphingobacteriales</taxon>
        <taxon>Sphingobacteriaceae</taxon>
        <taxon>Daejeonella</taxon>
    </lineage>
</organism>
<reference evidence="4" key="1">
    <citation type="submission" date="2017-02" db="EMBL/GenBank/DDBJ databases">
        <authorList>
            <person name="Varghese N."/>
            <person name="Submissions S."/>
        </authorList>
    </citation>
    <scope>NUCLEOTIDE SEQUENCE [LARGE SCALE GENOMIC DNA]</scope>
    <source>
        <strain evidence="4">DSM 22385</strain>
    </source>
</reference>
<evidence type="ECO:0000313" key="4">
    <source>
        <dbReference type="Proteomes" id="UP000189981"/>
    </source>
</evidence>
<dbReference type="Pfam" id="PF01381">
    <property type="entry name" value="HTH_3"/>
    <property type="match status" value="1"/>
</dbReference>
<dbReference type="AlphaFoldDB" id="A0A1T5AZK3"/>
<dbReference type="GO" id="GO:0003677">
    <property type="term" value="F:DNA binding"/>
    <property type="evidence" value="ECO:0007669"/>
    <property type="project" value="InterPro"/>
</dbReference>
<dbReference type="EMBL" id="FUYR01000001">
    <property type="protein sequence ID" value="SKB40190.1"/>
    <property type="molecule type" value="Genomic_DNA"/>
</dbReference>
<keyword evidence="1" id="KW-0812">Transmembrane</keyword>
<keyword evidence="1" id="KW-0472">Membrane</keyword>
<dbReference type="RefSeq" id="WP_079701657.1">
    <property type="nucleotide sequence ID" value="NZ_FUYR01000001.1"/>
</dbReference>
<gene>
    <name evidence="3" type="ORF">SAMN05661099_1147</name>
</gene>
<dbReference type="PROSITE" id="PS50943">
    <property type="entry name" value="HTH_CROC1"/>
    <property type="match status" value="1"/>
</dbReference>
<evidence type="ECO:0000256" key="1">
    <source>
        <dbReference type="SAM" id="Phobius"/>
    </source>
</evidence>
<keyword evidence="1" id="KW-1133">Transmembrane helix</keyword>
<protein>
    <submittedName>
        <fullName evidence="3">Helix-turn-helix</fullName>
    </submittedName>
</protein>
<evidence type="ECO:0000259" key="2">
    <source>
        <dbReference type="PROSITE" id="PS50943"/>
    </source>
</evidence>
<feature type="domain" description="HTH cro/C1-type" evidence="2">
    <location>
        <begin position="10"/>
        <end position="64"/>
    </location>
</feature>
<sequence>MEIFNFGANLRRKRILAGISQEAVAFKMNISQSKYSRIERGRFLPDDQFIAQLAEFLGIPESTLKPKGWDHSKKIKLVSSLTYPGVIAYRILLIVAAWDVTRGFWDGAQISSIVTKLVLACLIGFAALVFWYYTEYTIDEE</sequence>
<dbReference type="SUPFAM" id="SSF47413">
    <property type="entry name" value="lambda repressor-like DNA-binding domains"/>
    <property type="match status" value="1"/>
</dbReference>